<reference evidence="4" key="1">
    <citation type="journal article" date="2019" name="Int. J. Syst. Evol. Microbiol.">
        <title>The Global Catalogue of Microorganisms (GCM) 10K type strain sequencing project: providing services to taxonomists for standard genome sequencing and annotation.</title>
        <authorList>
            <consortium name="The Broad Institute Genomics Platform"/>
            <consortium name="The Broad Institute Genome Sequencing Center for Infectious Disease"/>
            <person name="Wu L."/>
            <person name="Ma J."/>
        </authorList>
    </citation>
    <scope>NUCLEOTIDE SEQUENCE [LARGE SCALE GENOMIC DNA]</scope>
    <source>
        <strain evidence="4">CCUG 52478</strain>
    </source>
</reference>
<dbReference type="PIRSF" id="PIRSF000136">
    <property type="entry name" value="LGO_GLO"/>
    <property type="match status" value="1"/>
</dbReference>
<evidence type="ECO:0000259" key="2">
    <source>
        <dbReference type="PROSITE" id="PS51387"/>
    </source>
</evidence>
<evidence type="ECO:0000313" key="3">
    <source>
        <dbReference type="EMBL" id="MFD1248464.1"/>
    </source>
</evidence>
<dbReference type="InterPro" id="IPR006094">
    <property type="entry name" value="Oxid_FAD_bind_N"/>
</dbReference>
<sequence length="439" mass="47654">MSTPPPSTWRNWSGLETAAGLEVVQPADAAEVAAIVTAARAAGRTVKSAGTGHSFTGIATPHDVHLRPERMRGIVAVDRDTMTVTALAGTQLKVFNAELANLGLSLHNMGDIAEQTLAGAISTGTHGTGGRAAGLAAQVVGLELVTGTGEVVRATATENADILDLARVGLGALGVLVTITFTVEPLFLLRAEERPMSWADAMASFDDLTAAHDHVDMYWFPHSDRMLTKRNTRVGTDLAAAAPLPRWRGWLDDDLLSNTVFGAQTAALNLVPRAIPAANRFASRLLGPRTYTDIAHRVFTTERRVVFREMEYAVPREVGLDVLRACRTAFERSGLTVSFPVEIRVAPSDDVPLSTSYGRDSFYLAFHTHRRADHTAYFAVMEPIMRAHEGRPHWGKLHTLGLADVAELYPRLPDVRALRDRLDPDRVFANAYLERVLGG</sequence>
<comment type="caution">
    <text evidence="3">The sequence shown here is derived from an EMBL/GenBank/DDBJ whole genome shotgun (WGS) entry which is preliminary data.</text>
</comment>
<accession>A0ABW3W0B3</accession>
<dbReference type="InterPro" id="IPR016166">
    <property type="entry name" value="FAD-bd_PCMH"/>
</dbReference>
<organism evidence="3 4">
    <name type="scientific">Nocardioides ginsengisoli</name>
    <dbReference type="NCBI Taxonomy" id="363868"/>
    <lineage>
        <taxon>Bacteria</taxon>
        <taxon>Bacillati</taxon>
        <taxon>Actinomycetota</taxon>
        <taxon>Actinomycetes</taxon>
        <taxon>Propionibacteriales</taxon>
        <taxon>Nocardioidaceae</taxon>
        <taxon>Nocardioides</taxon>
    </lineage>
</organism>
<dbReference type="PANTHER" id="PTHR43762">
    <property type="entry name" value="L-GULONOLACTONE OXIDASE"/>
    <property type="match status" value="1"/>
</dbReference>
<dbReference type="PANTHER" id="PTHR43762:SF1">
    <property type="entry name" value="D-ARABINONO-1,4-LACTONE OXIDASE"/>
    <property type="match status" value="1"/>
</dbReference>
<dbReference type="InterPro" id="IPR010031">
    <property type="entry name" value="FAD_lactone_oxidase-like"/>
</dbReference>
<dbReference type="InterPro" id="IPR016167">
    <property type="entry name" value="FAD-bd_PCMH_sub1"/>
</dbReference>
<dbReference type="PROSITE" id="PS51387">
    <property type="entry name" value="FAD_PCMH"/>
    <property type="match status" value="1"/>
</dbReference>
<dbReference type="Pfam" id="PF01565">
    <property type="entry name" value="FAD_binding_4"/>
    <property type="match status" value="1"/>
</dbReference>
<dbReference type="InterPro" id="IPR007173">
    <property type="entry name" value="ALO_C"/>
</dbReference>
<dbReference type="SUPFAM" id="SSF56176">
    <property type="entry name" value="FAD-binding/transporter-associated domain-like"/>
    <property type="match status" value="1"/>
</dbReference>
<name>A0ABW3W0B3_9ACTN</name>
<dbReference type="NCBIfam" id="TIGR01679">
    <property type="entry name" value="bact_FAD_ox"/>
    <property type="match status" value="1"/>
</dbReference>
<keyword evidence="4" id="KW-1185">Reference proteome</keyword>
<dbReference type="Pfam" id="PF04030">
    <property type="entry name" value="ALO"/>
    <property type="match status" value="1"/>
</dbReference>
<dbReference type="Proteomes" id="UP001597229">
    <property type="component" value="Unassembled WGS sequence"/>
</dbReference>
<keyword evidence="1" id="KW-0560">Oxidoreductase</keyword>
<dbReference type="Gene3D" id="3.30.70.2520">
    <property type="match status" value="1"/>
</dbReference>
<evidence type="ECO:0000256" key="1">
    <source>
        <dbReference type="ARBA" id="ARBA00023002"/>
    </source>
</evidence>
<dbReference type="InterPro" id="IPR016171">
    <property type="entry name" value="Vanillyl_alc_oxidase_C-sub2"/>
</dbReference>
<dbReference type="InterPro" id="IPR036318">
    <property type="entry name" value="FAD-bd_PCMH-like_sf"/>
</dbReference>
<proteinExistence type="predicted"/>
<dbReference type="Gene3D" id="3.30.465.10">
    <property type="match status" value="1"/>
</dbReference>
<dbReference type="EMBL" id="JBHTLX010000016">
    <property type="protein sequence ID" value="MFD1248464.1"/>
    <property type="molecule type" value="Genomic_DNA"/>
</dbReference>
<dbReference type="Gene3D" id="1.10.45.10">
    <property type="entry name" value="Vanillyl-alcohol Oxidase, Chain A, domain 4"/>
    <property type="match status" value="1"/>
</dbReference>
<dbReference type="RefSeq" id="WP_367917976.1">
    <property type="nucleotide sequence ID" value="NZ_BAABAC010000006.1"/>
</dbReference>
<evidence type="ECO:0000313" key="4">
    <source>
        <dbReference type="Proteomes" id="UP001597229"/>
    </source>
</evidence>
<dbReference type="InterPro" id="IPR016169">
    <property type="entry name" value="FAD-bd_PCMH_sub2"/>
</dbReference>
<protein>
    <submittedName>
        <fullName evidence="3">D-arabinono-1,4-lactone oxidase</fullName>
    </submittedName>
</protein>
<feature type="domain" description="FAD-binding PCMH-type" evidence="2">
    <location>
        <begin position="16"/>
        <end position="186"/>
    </location>
</feature>
<gene>
    <name evidence="3" type="ORF">ACFQ3F_11765</name>
</gene>
<dbReference type="Gene3D" id="3.30.43.10">
    <property type="entry name" value="Uridine Diphospho-n-acetylenolpyruvylglucosamine Reductase, domain 2"/>
    <property type="match status" value="1"/>
</dbReference>